<organism evidence="2 3">
    <name type="scientific">Burkholderia plantarii</name>
    <dbReference type="NCBI Taxonomy" id="41899"/>
    <lineage>
        <taxon>Bacteria</taxon>
        <taxon>Pseudomonadati</taxon>
        <taxon>Pseudomonadota</taxon>
        <taxon>Betaproteobacteria</taxon>
        <taxon>Burkholderiales</taxon>
        <taxon>Burkholderiaceae</taxon>
        <taxon>Burkholderia</taxon>
    </lineage>
</organism>
<keyword evidence="2" id="KW-0413">Isomerase</keyword>
<dbReference type="Pfam" id="PF07991">
    <property type="entry name" value="KARI_N"/>
    <property type="match status" value="1"/>
</dbReference>
<gene>
    <name evidence="2" type="ORF">BGL_2c27420</name>
</gene>
<protein>
    <submittedName>
        <fullName evidence="2">Ketol-acid reductoisomerase</fullName>
        <ecNumber evidence="2">1.1.1.86</ecNumber>
    </submittedName>
</protein>
<dbReference type="InterPro" id="IPR013116">
    <property type="entry name" value="KARI_N"/>
</dbReference>
<reference evidence="2 3" key="2">
    <citation type="journal article" date="2016" name="Appl. Microbiol. Biotechnol.">
        <title>Mutations improving production and secretion of extracellular lipase by Burkholderia glumae PG1.</title>
        <authorList>
            <person name="Knapp A."/>
            <person name="Voget S."/>
            <person name="Gao R."/>
            <person name="Zaburannyi N."/>
            <person name="Krysciak D."/>
            <person name="Breuer M."/>
            <person name="Hauer B."/>
            <person name="Streit W.R."/>
            <person name="Muller R."/>
            <person name="Daniel R."/>
            <person name="Jaeger K.E."/>
        </authorList>
    </citation>
    <scope>NUCLEOTIDE SEQUENCE [LARGE SCALE GENOMIC DNA]</scope>
    <source>
        <strain evidence="2 3">PG1</strain>
    </source>
</reference>
<keyword evidence="2" id="KW-0560">Oxidoreductase</keyword>
<accession>A0A0B6SF00</accession>
<dbReference type="KEGG" id="bgp:BGL_2c27420"/>
<dbReference type="HOGENOM" id="CLU_2068659_0_0_4"/>
<evidence type="ECO:0000313" key="3">
    <source>
        <dbReference type="Proteomes" id="UP000031838"/>
    </source>
</evidence>
<dbReference type="EC" id="1.1.1.86" evidence="2"/>
<dbReference type="InterPro" id="IPR008927">
    <property type="entry name" value="6-PGluconate_DH-like_C_sf"/>
</dbReference>
<proteinExistence type="predicted"/>
<feature type="domain" description="KARI N-terminal Rossmann" evidence="1">
    <location>
        <begin position="14"/>
        <end position="66"/>
    </location>
</feature>
<evidence type="ECO:0000313" key="2">
    <source>
        <dbReference type="EMBL" id="AJK50796.1"/>
    </source>
</evidence>
<dbReference type="Proteomes" id="UP000031838">
    <property type="component" value="Chromosome 2"/>
</dbReference>
<dbReference type="AlphaFoldDB" id="A0A0B6SF00"/>
<dbReference type="InterPro" id="IPR036291">
    <property type="entry name" value="NAD(P)-bd_dom_sf"/>
</dbReference>
<name>A0A0B6SF00_BURPL</name>
<dbReference type="GO" id="GO:0016853">
    <property type="term" value="F:isomerase activity"/>
    <property type="evidence" value="ECO:0007669"/>
    <property type="project" value="UniProtKB-KW"/>
</dbReference>
<dbReference type="SUPFAM" id="SSF51735">
    <property type="entry name" value="NAD(P)-binding Rossmann-fold domains"/>
    <property type="match status" value="1"/>
</dbReference>
<reference evidence="3" key="1">
    <citation type="submission" date="2011-03" db="EMBL/GenBank/DDBJ databases">
        <authorList>
            <person name="Voget S."/>
            <person name="Streit W.R."/>
            <person name="Jaeger K.E."/>
            <person name="Daniel R."/>
        </authorList>
    </citation>
    <scope>NUCLEOTIDE SEQUENCE [LARGE SCALE GENOMIC DNA]</scope>
    <source>
        <strain evidence="3">PG1</strain>
    </source>
</reference>
<sequence>MKVYYDKDADLALLKQRRVAVIGYGSRGHAHALNLKDGGIEVGRGPSWAGAGQAGRPVRTIAGAVDAKRFIPESRAGAPTLQSHRRPTANHPIEIVGAKLRAMTPWIGRDALVERSRN</sequence>
<dbReference type="GO" id="GO:0004455">
    <property type="term" value="F:ketol-acid reductoisomerase activity"/>
    <property type="evidence" value="ECO:0007669"/>
    <property type="project" value="UniProtKB-EC"/>
</dbReference>
<dbReference type="EMBL" id="CP002581">
    <property type="protein sequence ID" value="AJK50796.1"/>
    <property type="molecule type" value="Genomic_DNA"/>
</dbReference>
<evidence type="ECO:0000259" key="1">
    <source>
        <dbReference type="Pfam" id="PF07991"/>
    </source>
</evidence>
<dbReference type="Gene3D" id="3.40.50.720">
    <property type="entry name" value="NAD(P)-binding Rossmann-like Domain"/>
    <property type="match status" value="1"/>
</dbReference>
<dbReference type="SUPFAM" id="SSF48179">
    <property type="entry name" value="6-phosphogluconate dehydrogenase C-terminal domain-like"/>
    <property type="match status" value="1"/>
</dbReference>
<keyword evidence="3" id="KW-1185">Reference proteome</keyword>